<dbReference type="STRING" id="441119.SAMN04488047_1751"/>
<dbReference type="GO" id="GO:0005509">
    <property type="term" value="F:calcium ion binding"/>
    <property type="evidence" value="ECO:0007669"/>
    <property type="project" value="InterPro"/>
</dbReference>
<accession>A0A1I5X200</accession>
<dbReference type="EMBL" id="FOXA01000075">
    <property type="protein sequence ID" value="SFQ25856.1"/>
    <property type="molecule type" value="Genomic_DNA"/>
</dbReference>
<dbReference type="Proteomes" id="UP000199356">
    <property type="component" value="Unassembled WGS sequence"/>
</dbReference>
<dbReference type="PROSITE" id="PS00330">
    <property type="entry name" value="HEMOLYSIN_CALCIUM"/>
    <property type="match status" value="1"/>
</dbReference>
<evidence type="ECO:0000313" key="4">
    <source>
        <dbReference type="Proteomes" id="UP000199356"/>
    </source>
</evidence>
<evidence type="ECO:0000256" key="1">
    <source>
        <dbReference type="SAM" id="MobiDB-lite"/>
    </source>
</evidence>
<dbReference type="AlphaFoldDB" id="A0A1I5X200"/>
<dbReference type="SUPFAM" id="SSF51120">
    <property type="entry name" value="beta-Roll"/>
    <property type="match status" value="1"/>
</dbReference>
<reference evidence="3 4" key="1">
    <citation type="submission" date="2016-10" db="EMBL/GenBank/DDBJ databases">
        <authorList>
            <person name="de Groot N.N."/>
        </authorList>
    </citation>
    <scope>NUCLEOTIDE SEQUENCE [LARGE SCALE GENOMIC DNA]</scope>
    <source>
        <strain evidence="3 4">DSM 19547</strain>
    </source>
</reference>
<feature type="non-terminal residue" evidence="3">
    <location>
        <position position="1"/>
    </location>
</feature>
<dbReference type="Gene3D" id="2.150.10.10">
    <property type="entry name" value="Serralysin-like metalloprotease, C-terminal"/>
    <property type="match status" value="1"/>
</dbReference>
<dbReference type="InterPro" id="IPR025141">
    <property type="entry name" value="DUF4082"/>
</dbReference>
<dbReference type="InterPro" id="IPR018511">
    <property type="entry name" value="Hemolysin-typ_Ca-bd_CS"/>
</dbReference>
<proteinExistence type="predicted"/>
<feature type="domain" description="DUF4082" evidence="2">
    <location>
        <begin position="32"/>
        <end position="98"/>
    </location>
</feature>
<dbReference type="OrthoDB" id="7876310at2"/>
<dbReference type="Pfam" id="PF00353">
    <property type="entry name" value="HemolysinCabind"/>
    <property type="match status" value="2"/>
</dbReference>
<name>A0A1I5X200_9RHOB</name>
<dbReference type="PRINTS" id="PR00313">
    <property type="entry name" value="CABNDNGRPT"/>
</dbReference>
<evidence type="ECO:0000259" key="2">
    <source>
        <dbReference type="Pfam" id="PF13313"/>
    </source>
</evidence>
<feature type="region of interest" description="Disordered" evidence="1">
    <location>
        <begin position="178"/>
        <end position="197"/>
    </location>
</feature>
<evidence type="ECO:0000313" key="3">
    <source>
        <dbReference type="EMBL" id="SFQ25856.1"/>
    </source>
</evidence>
<organism evidence="3 4">
    <name type="scientific">Tranquillimonas alkanivorans</name>
    <dbReference type="NCBI Taxonomy" id="441119"/>
    <lineage>
        <taxon>Bacteria</taxon>
        <taxon>Pseudomonadati</taxon>
        <taxon>Pseudomonadota</taxon>
        <taxon>Alphaproteobacteria</taxon>
        <taxon>Rhodobacterales</taxon>
        <taxon>Roseobacteraceae</taxon>
        <taxon>Tranquillimonas</taxon>
    </lineage>
</organism>
<protein>
    <recommendedName>
        <fullName evidence="2">DUF4082 domain-containing protein</fullName>
    </recommendedName>
</protein>
<dbReference type="InterPro" id="IPR011049">
    <property type="entry name" value="Serralysin-like_metalloprot_C"/>
</dbReference>
<dbReference type="RefSeq" id="WP_143096310.1">
    <property type="nucleotide sequence ID" value="NZ_FOXA01000075.1"/>
</dbReference>
<keyword evidence="4" id="KW-1185">Reference proteome</keyword>
<gene>
    <name evidence="3" type="ORF">SAMN04488047_1751</name>
</gene>
<dbReference type="Pfam" id="PF13313">
    <property type="entry name" value="DUF4082"/>
    <property type="match status" value="1"/>
</dbReference>
<dbReference type="InterPro" id="IPR001343">
    <property type="entry name" value="Hemolysn_Ca-bd"/>
</dbReference>
<sequence>LGLLSLPSHSLVLSITGSFYPWGRTTPAGALQPVTAEAGDVWIASYFAPEGKYSVTEEYFSHTDSSGPLTTFENSGVYAYGAEGSFPTQSYNASNYWIDVDFEATPTDTGTGGEDRLTGSHHADVLLGAAGDDLLTARWGDDILRGQDGDDQLEGQGGADILIGGAGDDQFEFSRSWHSRGHGRDEIQPGDGSAAFEGAGVDGGDIIDLRDIDANRWWGGDQAFTFGSTDIGGLSLVDVGDSTLVRGNTDGDARFEFEVMIQDGAEVSASDYSHLDFLL</sequence>